<dbReference type="Proteomes" id="UP001497457">
    <property type="component" value="Chromosome 22rd"/>
</dbReference>
<dbReference type="InterPro" id="IPR036047">
    <property type="entry name" value="F-box-like_dom_sf"/>
</dbReference>
<dbReference type="Pfam" id="PF03478">
    <property type="entry name" value="Beta-prop_KIB1-4"/>
    <property type="match status" value="1"/>
</dbReference>
<dbReference type="PANTHER" id="PTHR33110:SF23">
    <property type="entry name" value="OS04G0316800 PROTEIN"/>
    <property type="match status" value="1"/>
</dbReference>
<dbReference type="EMBL" id="OZ075132">
    <property type="protein sequence ID" value="CAL4983692.1"/>
    <property type="molecule type" value="Genomic_DNA"/>
</dbReference>
<sequence>MDSGTRNSGKVLDRMPPCLSKQEIPRQLGSRTAMGLGADTSGEVFDETPRKRSKLETDVAVLSWASLPSDILGVVLGLLPCFADRANVGAVCHHWRSAGCSQILQGLHSPLQLLVLPKFKFWCLCSDVPKRAAWSVQMPQEVAADGDVRCVGSFQEWLVCVAPVRDRGTQYRKFDGECFMVNAFSHKVVRLPHLSTFTHGLSGYSHKALPVMPVDNGFGVVNFTTGDRYTMSLRRVVLSASPDSGSKCVVVASSYHGLTQTLALWQPGMNSWHVCNGLPIVGPKDLAFHQGKLYVLLRFMPRLYAFELEEDGHGVVVSRVEHCVIDPLRNHRIQRWLIYNIVVWRDNLLLITRRYHTTADTYSPKREVRQVQVFVLNFGTNTCGLTEIHSFDGDCVFVDSCGCNSFPAGLHGDEGDLVYFVDQYRKYDISNFNPSYDTFVYNVRNGTTRPFAVELSPNNFGAPNGKLDVPVWLLTSK</sequence>
<evidence type="ECO:0000259" key="1">
    <source>
        <dbReference type="Pfam" id="PF03478"/>
    </source>
</evidence>
<dbReference type="SUPFAM" id="SSF81383">
    <property type="entry name" value="F-box domain"/>
    <property type="match status" value="1"/>
</dbReference>
<organism evidence="2 3">
    <name type="scientific">Urochloa decumbens</name>
    <dbReference type="NCBI Taxonomy" id="240449"/>
    <lineage>
        <taxon>Eukaryota</taxon>
        <taxon>Viridiplantae</taxon>
        <taxon>Streptophyta</taxon>
        <taxon>Embryophyta</taxon>
        <taxon>Tracheophyta</taxon>
        <taxon>Spermatophyta</taxon>
        <taxon>Magnoliopsida</taxon>
        <taxon>Liliopsida</taxon>
        <taxon>Poales</taxon>
        <taxon>Poaceae</taxon>
        <taxon>PACMAD clade</taxon>
        <taxon>Panicoideae</taxon>
        <taxon>Panicodae</taxon>
        <taxon>Paniceae</taxon>
        <taxon>Melinidinae</taxon>
        <taxon>Urochloa</taxon>
    </lineage>
</organism>
<dbReference type="Gene3D" id="1.20.1280.50">
    <property type="match status" value="1"/>
</dbReference>
<reference evidence="2 3" key="2">
    <citation type="submission" date="2024-10" db="EMBL/GenBank/DDBJ databases">
        <authorList>
            <person name="Ryan C."/>
        </authorList>
    </citation>
    <scope>NUCLEOTIDE SEQUENCE [LARGE SCALE GENOMIC DNA]</scope>
</reference>
<dbReference type="PANTHER" id="PTHR33110">
    <property type="entry name" value="F-BOX/KELCH-REPEAT PROTEIN-RELATED"/>
    <property type="match status" value="1"/>
</dbReference>
<name>A0ABC9AQY9_9POAL</name>
<keyword evidence="3" id="KW-1185">Reference proteome</keyword>
<evidence type="ECO:0000313" key="3">
    <source>
        <dbReference type="Proteomes" id="UP001497457"/>
    </source>
</evidence>
<accession>A0ABC9AQY9</accession>
<proteinExistence type="predicted"/>
<reference evidence="3" key="1">
    <citation type="submission" date="2024-06" db="EMBL/GenBank/DDBJ databases">
        <authorList>
            <person name="Ryan C."/>
        </authorList>
    </citation>
    <scope>NUCLEOTIDE SEQUENCE [LARGE SCALE GENOMIC DNA]</scope>
</reference>
<gene>
    <name evidence="2" type="ORF">URODEC1_LOCUS57167</name>
</gene>
<evidence type="ECO:0000313" key="2">
    <source>
        <dbReference type="EMBL" id="CAL4983692.1"/>
    </source>
</evidence>
<dbReference type="AlphaFoldDB" id="A0ABC9AQY9"/>
<dbReference type="InterPro" id="IPR005174">
    <property type="entry name" value="KIB1-4_b-propeller"/>
</dbReference>
<protein>
    <recommendedName>
        <fullName evidence="1">KIB1-4 beta-propeller domain-containing protein</fullName>
    </recommendedName>
</protein>
<feature type="domain" description="KIB1-4 beta-propeller" evidence="1">
    <location>
        <begin position="130"/>
        <end position="442"/>
    </location>
</feature>